<comment type="similarity">
    <text evidence="1">Belongs to the GST superfamily. Phi family.</text>
</comment>
<dbReference type="InterPro" id="IPR036249">
    <property type="entry name" value="Thioredoxin-like_sf"/>
</dbReference>
<dbReference type="SFLD" id="SFLDS00019">
    <property type="entry name" value="Glutathione_Transferase_(cytos"/>
    <property type="match status" value="1"/>
</dbReference>
<dbReference type="EC" id="2.5.1.18" evidence="2"/>
<dbReference type="PANTHER" id="PTHR43900">
    <property type="entry name" value="GLUTATHIONE S-TRANSFERASE RHO"/>
    <property type="match status" value="1"/>
</dbReference>
<comment type="caution">
    <text evidence="7">The sequence shown here is derived from an EMBL/GenBank/DDBJ whole genome shotgun (WGS) entry which is preliminary data.</text>
</comment>
<dbReference type="InterPro" id="IPR040079">
    <property type="entry name" value="Glutathione_S-Trfase"/>
</dbReference>
<dbReference type="SUPFAM" id="SSF52833">
    <property type="entry name" value="Thioredoxin-like"/>
    <property type="match status" value="1"/>
</dbReference>
<dbReference type="CDD" id="cd03053">
    <property type="entry name" value="GST_N_Phi"/>
    <property type="match status" value="1"/>
</dbReference>
<accession>A0AAJ0CKN6</accession>
<gene>
    <name evidence="7" type="ORF">QQS21_008743</name>
</gene>
<keyword evidence="8" id="KW-1185">Reference proteome</keyword>
<sequence>MTVKVYGVAASTCTKRVLTTLLEKNVPYELIYVDWVNLEHKKPEFLKLQPFGKVPVLEDDGVVVFESRAICKYIATRYASQGTNLIPEGGDVKKYALFEQACSIEQNYFNPPAEGIVAEKIFKLQKGGQPDETLVAKYASELDATLAVYDGILAKQNYLAGNEVSLADLFHLSYGKLAQEAGFKQTFDKYPNVKRWLDGLEARDSWAKVGSATL</sequence>
<dbReference type="GO" id="GO:0009636">
    <property type="term" value="P:response to toxic substance"/>
    <property type="evidence" value="ECO:0007669"/>
    <property type="project" value="UniProtKB-ARBA"/>
</dbReference>
<evidence type="ECO:0000259" key="6">
    <source>
        <dbReference type="PROSITE" id="PS50405"/>
    </source>
</evidence>
<evidence type="ECO:0000256" key="1">
    <source>
        <dbReference type="ARBA" id="ARBA00010128"/>
    </source>
</evidence>
<dbReference type="PROSITE" id="PS50404">
    <property type="entry name" value="GST_NTER"/>
    <property type="match status" value="1"/>
</dbReference>
<dbReference type="EMBL" id="JASWJB010000206">
    <property type="protein sequence ID" value="KAK2593568.1"/>
    <property type="molecule type" value="Genomic_DNA"/>
</dbReference>
<dbReference type="InterPro" id="IPR036282">
    <property type="entry name" value="Glutathione-S-Trfase_C_sf"/>
</dbReference>
<dbReference type="Pfam" id="PF00043">
    <property type="entry name" value="GST_C"/>
    <property type="match status" value="1"/>
</dbReference>
<evidence type="ECO:0000256" key="3">
    <source>
        <dbReference type="ARBA" id="ARBA00022679"/>
    </source>
</evidence>
<dbReference type="PROSITE" id="PS50405">
    <property type="entry name" value="GST_CTER"/>
    <property type="match status" value="1"/>
</dbReference>
<evidence type="ECO:0000259" key="5">
    <source>
        <dbReference type="PROSITE" id="PS50404"/>
    </source>
</evidence>
<name>A0AAJ0CKN6_9HYPO</name>
<proteinExistence type="inferred from homology"/>
<dbReference type="Pfam" id="PF02798">
    <property type="entry name" value="GST_N"/>
    <property type="match status" value="1"/>
</dbReference>
<dbReference type="SFLD" id="SFLDG01154">
    <property type="entry name" value="Main.5:_Phi-like"/>
    <property type="match status" value="1"/>
</dbReference>
<dbReference type="InterPro" id="IPR004046">
    <property type="entry name" value="GST_C"/>
</dbReference>
<dbReference type="GO" id="GO:0005737">
    <property type="term" value="C:cytoplasm"/>
    <property type="evidence" value="ECO:0007669"/>
    <property type="project" value="TreeGrafter"/>
</dbReference>
<dbReference type="AlphaFoldDB" id="A0AAJ0CKN6"/>
<organism evidence="7 8">
    <name type="scientific">Conoideocrella luteorostrata</name>
    <dbReference type="NCBI Taxonomy" id="1105319"/>
    <lineage>
        <taxon>Eukaryota</taxon>
        <taxon>Fungi</taxon>
        <taxon>Dikarya</taxon>
        <taxon>Ascomycota</taxon>
        <taxon>Pezizomycotina</taxon>
        <taxon>Sordariomycetes</taxon>
        <taxon>Hypocreomycetidae</taxon>
        <taxon>Hypocreales</taxon>
        <taxon>Clavicipitaceae</taxon>
        <taxon>Conoideocrella</taxon>
    </lineage>
</organism>
<dbReference type="InterPro" id="IPR004045">
    <property type="entry name" value="Glutathione_S-Trfase_N"/>
</dbReference>
<evidence type="ECO:0000256" key="4">
    <source>
        <dbReference type="ARBA" id="ARBA00047960"/>
    </source>
</evidence>
<dbReference type="GO" id="GO:0006749">
    <property type="term" value="P:glutathione metabolic process"/>
    <property type="evidence" value="ECO:0007669"/>
    <property type="project" value="TreeGrafter"/>
</dbReference>
<evidence type="ECO:0000256" key="2">
    <source>
        <dbReference type="ARBA" id="ARBA00012452"/>
    </source>
</evidence>
<reference evidence="7" key="1">
    <citation type="submission" date="2023-06" db="EMBL/GenBank/DDBJ databases">
        <title>Conoideocrella luteorostrata (Hypocreales: Clavicipitaceae), a potential biocontrol fungus for elongate hemlock scale in United States Christmas tree production areas.</title>
        <authorList>
            <person name="Barrett H."/>
            <person name="Lovett B."/>
            <person name="Macias A.M."/>
            <person name="Stajich J.E."/>
            <person name="Kasson M.T."/>
        </authorList>
    </citation>
    <scope>NUCLEOTIDE SEQUENCE</scope>
    <source>
        <strain evidence="7">ARSEF 14590</strain>
    </source>
</reference>
<dbReference type="PANTHER" id="PTHR43900:SF3">
    <property type="entry name" value="GLUTATHIONE S-TRANSFERASE RHO"/>
    <property type="match status" value="1"/>
</dbReference>
<dbReference type="SFLD" id="SFLDG00358">
    <property type="entry name" value="Main_(cytGST)"/>
    <property type="match status" value="1"/>
</dbReference>
<protein>
    <recommendedName>
        <fullName evidence="2">glutathione transferase</fullName>
        <ecNumber evidence="2">2.5.1.18</ecNumber>
    </recommendedName>
</protein>
<evidence type="ECO:0000313" key="8">
    <source>
        <dbReference type="Proteomes" id="UP001251528"/>
    </source>
</evidence>
<dbReference type="InterPro" id="IPR010987">
    <property type="entry name" value="Glutathione-S-Trfase_C-like"/>
</dbReference>
<dbReference type="Proteomes" id="UP001251528">
    <property type="component" value="Unassembled WGS sequence"/>
</dbReference>
<feature type="domain" description="GST C-terminal" evidence="6">
    <location>
        <begin position="91"/>
        <end position="214"/>
    </location>
</feature>
<dbReference type="Gene3D" id="3.40.30.10">
    <property type="entry name" value="Glutaredoxin"/>
    <property type="match status" value="1"/>
</dbReference>
<evidence type="ECO:0000313" key="7">
    <source>
        <dbReference type="EMBL" id="KAK2593568.1"/>
    </source>
</evidence>
<dbReference type="FunFam" id="1.20.1050.10:FF:000004">
    <property type="entry name" value="Glutathione S-transferase F2"/>
    <property type="match status" value="1"/>
</dbReference>
<comment type="catalytic activity">
    <reaction evidence="4">
        <text>RX + glutathione = an S-substituted glutathione + a halide anion + H(+)</text>
        <dbReference type="Rhea" id="RHEA:16437"/>
        <dbReference type="ChEBI" id="CHEBI:15378"/>
        <dbReference type="ChEBI" id="CHEBI:16042"/>
        <dbReference type="ChEBI" id="CHEBI:17792"/>
        <dbReference type="ChEBI" id="CHEBI:57925"/>
        <dbReference type="ChEBI" id="CHEBI:90779"/>
        <dbReference type="EC" id="2.5.1.18"/>
    </reaction>
</comment>
<keyword evidence="3" id="KW-0808">Transferase</keyword>
<dbReference type="FunFam" id="3.40.30.10:FF:000016">
    <property type="entry name" value="Glutathione S-transferase F2"/>
    <property type="match status" value="1"/>
</dbReference>
<dbReference type="SUPFAM" id="SSF47616">
    <property type="entry name" value="GST C-terminal domain-like"/>
    <property type="match status" value="1"/>
</dbReference>
<dbReference type="GO" id="GO:0004364">
    <property type="term" value="F:glutathione transferase activity"/>
    <property type="evidence" value="ECO:0007669"/>
    <property type="project" value="UniProtKB-EC"/>
</dbReference>
<dbReference type="Gene3D" id="1.20.1050.10">
    <property type="match status" value="1"/>
</dbReference>
<dbReference type="GO" id="GO:0043295">
    <property type="term" value="F:glutathione binding"/>
    <property type="evidence" value="ECO:0007669"/>
    <property type="project" value="TreeGrafter"/>
</dbReference>
<feature type="domain" description="GST N-terminal" evidence="5">
    <location>
        <begin position="1"/>
        <end position="82"/>
    </location>
</feature>